<keyword evidence="3" id="KW-1185">Reference proteome</keyword>
<sequence>MAGTEGATRLANNIDFLNHVIGKLTSSSAAFQIFGAARTGLTDDQDAKTIADDALIILKSLNNAGEELRQVDLETRSTDWYLQWSDIPYRSMLMYAQLVAQQGAQYIDAFNGEIPYILRVPRSEVSGRLKKWFENNDGDRGLKKKTQEISQGFIDMSGKVKEIQRKFSEFAIGRGAEYDQDQKQLQDQIEKLQGKIASGESEAAKAQQTLNGILTGLTMVGGFFETISSYGQSEKERAAKKAVELLTGKTRVYTARVVVSTFALNVVDIIDRLGRFANSWATAHFDFIQFQYWVENDYNEELDFLFLKKVEALKCTAAAFAADMNKFAKVLEAVRQ</sequence>
<gene>
    <name evidence="2" type="ORF">CTheo_6350</name>
</gene>
<dbReference type="AlphaFoldDB" id="A0A5N5QFA2"/>
<evidence type="ECO:0000313" key="3">
    <source>
        <dbReference type="Proteomes" id="UP000383932"/>
    </source>
</evidence>
<dbReference type="OrthoDB" id="3353688at2759"/>
<proteinExistence type="predicted"/>
<dbReference type="EMBL" id="SSOP01000188">
    <property type="protein sequence ID" value="KAB5590203.1"/>
    <property type="molecule type" value="Genomic_DNA"/>
</dbReference>
<keyword evidence="1" id="KW-0175">Coiled coil</keyword>
<comment type="caution">
    <text evidence="2">The sequence shown here is derived from an EMBL/GenBank/DDBJ whole genome shotgun (WGS) entry which is preliminary data.</text>
</comment>
<evidence type="ECO:0000256" key="1">
    <source>
        <dbReference type="SAM" id="Coils"/>
    </source>
</evidence>
<evidence type="ECO:0000313" key="2">
    <source>
        <dbReference type="EMBL" id="KAB5590203.1"/>
    </source>
</evidence>
<dbReference type="Proteomes" id="UP000383932">
    <property type="component" value="Unassembled WGS sequence"/>
</dbReference>
<feature type="coiled-coil region" evidence="1">
    <location>
        <begin position="175"/>
        <end position="209"/>
    </location>
</feature>
<protein>
    <submittedName>
        <fullName evidence="2">Uncharacterized protein</fullName>
    </submittedName>
</protein>
<organism evidence="2 3">
    <name type="scientific">Ceratobasidium theobromae</name>
    <dbReference type="NCBI Taxonomy" id="1582974"/>
    <lineage>
        <taxon>Eukaryota</taxon>
        <taxon>Fungi</taxon>
        <taxon>Dikarya</taxon>
        <taxon>Basidiomycota</taxon>
        <taxon>Agaricomycotina</taxon>
        <taxon>Agaricomycetes</taxon>
        <taxon>Cantharellales</taxon>
        <taxon>Ceratobasidiaceae</taxon>
        <taxon>Ceratobasidium</taxon>
    </lineage>
</organism>
<reference evidence="2 3" key="1">
    <citation type="journal article" date="2019" name="Fungal Biol. Biotechnol.">
        <title>Draft genome sequence of fastidious pathogen Ceratobasidium theobromae, which causes vascular-streak dieback in Theobroma cacao.</title>
        <authorList>
            <person name="Ali S.S."/>
            <person name="Asman A."/>
            <person name="Shao J."/>
            <person name="Firmansyah A.P."/>
            <person name="Susilo A.W."/>
            <person name="Rosmana A."/>
            <person name="McMahon P."/>
            <person name="Junaid M."/>
            <person name="Guest D."/>
            <person name="Kheng T.Y."/>
            <person name="Meinhardt L.W."/>
            <person name="Bailey B.A."/>
        </authorList>
    </citation>
    <scope>NUCLEOTIDE SEQUENCE [LARGE SCALE GENOMIC DNA]</scope>
    <source>
        <strain evidence="2 3">CT2</strain>
    </source>
</reference>
<dbReference type="Gene3D" id="1.20.1170.10">
    <property type="match status" value="1"/>
</dbReference>
<name>A0A5N5QFA2_9AGAM</name>
<accession>A0A5N5QFA2</accession>